<proteinExistence type="predicted"/>
<dbReference type="Gene3D" id="3.10.180.10">
    <property type="entry name" value="2,3-Dihydroxybiphenyl 1,2-Dioxygenase, domain 1"/>
    <property type="match status" value="1"/>
</dbReference>
<dbReference type="InterPro" id="IPR004360">
    <property type="entry name" value="Glyas_Fos-R_dOase_dom"/>
</dbReference>
<feature type="domain" description="VOC" evidence="1">
    <location>
        <begin position="4"/>
        <end position="34"/>
    </location>
</feature>
<keyword evidence="2" id="KW-0808">Transferase</keyword>
<reference evidence="2 3" key="1">
    <citation type="journal article" date="2015" name="Microbiome">
        <title>Genomic resolution of linkages in carbon, nitrogen, and sulfur cycling among widespread estuary sediment bacteria.</title>
        <authorList>
            <person name="Baker B.J."/>
            <person name="Lazar C.S."/>
            <person name="Teske A.P."/>
            <person name="Dick G.J."/>
        </authorList>
    </citation>
    <scope>NUCLEOTIDE SEQUENCE [LARGE SCALE GENOMIC DNA]</scope>
    <source>
        <strain evidence="2">DG_26</strain>
    </source>
</reference>
<organism evidence="2 3">
    <name type="scientific">candidate division TA06 bacterium DG_26</name>
    <dbReference type="NCBI Taxonomy" id="1703771"/>
    <lineage>
        <taxon>Bacteria</taxon>
        <taxon>Bacteria division TA06</taxon>
    </lineage>
</organism>
<evidence type="ECO:0000313" key="2">
    <source>
        <dbReference type="EMBL" id="KPJ49965.1"/>
    </source>
</evidence>
<dbReference type="SUPFAM" id="SSF54593">
    <property type="entry name" value="Glyoxalase/Bleomycin resistance protein/Dihydroxybiphenyl dioxygenase"/>
    <property type="match status" value="1"/>
</dbReference>
<name>A0A0S7WIH5_UNCT6</name>
<dbReference type="Proteomes" id="UP000051124">
    <property type="component" value="Unassembled WGS sequence"/>
</dbReference>
<sequence>MIRGINHITLAVRDIDESFKFYADVLGFKPIQKS</sequence>
<dbReference type="GO" id="GO:0016740">
    <property type="term" value="F:transferase activity"/>
    <property type="evidence" value="ECO:0007669"/>
    <property type="project" value="UniProtKB-KW"/>
</dbReference>
<evidence type="ECO:0000259" key="1">
    <source>
        <dbReference type="PROSITE" id="PS51819"/>
    </source>
</evidence>
<dbReference type="InterPro" id="IPR037523">
    <property type="entry name" value="VOC_core"/>
</dbReference>
<accession>A0A0S7WIH5</accession>
<evidence type="ECO:0000313" key="3">
    <source>
        <dbReference type="Proteomes" id="UP000051124"/>
    </source>
</evidence>
<gene>
    <name evidence="2" type="ORF">AMJ40_04240</name>
</gene>
<comment type="caution">
    <text evidence="2">The sequence shown here is derived from an EMBL/GenBank/DDBJ whole genome shotgun (WGS) entry which is preliminary data.</text>
</comment>
<dbReference type="InterPro" id="IPR029068">
    <property type="entry name" value="Glyas_Bleomycin-R_OHBP_Dase"/>
</dbReference>
<feature type="non-terminal residue" evidence="2">
    <location>
        <position position="34"/>
    </location>
</feature>
<dbReference type="AlphaFoldDB" id="A0A0S7WIH5"/>
<dbReference type="EMBL" id="LIZT01000034">
    <property type="protein sequence ID" value="KPJ49965.1"/>
    <property type="molecule type" value="Genomic_DNA"/>
</dbReference>
<protein>
    <submittedName>
        <fullName evidence="2">Glutathione transferase</fullName>
    </submittedName>
</protein>
<dbReference type="PROSITE" id="PS51819">
    <property type="entry name" value="VOC"/>
    <property type="match status" value="1"/>
</dbReference>
<dbReference type="Pfam" id="PF00903">
    <property type="entry name" value="Glyoxalase"/>
    <property type="match status" value="1"/>
</dbReference>